<dbReference type="Pfam" id="PF13581">
    <property type="entry name" value="HATPase_c_2"/>
    <property type="match status" value="1"/>
</dbReference>
<dbReference type="InterPro" id="IPR003594">
    <property type="entry name" value="HATPase_dom"/>
</dbReference>
<evidence type="ECO:0000313" key="3">
    <source>
        <dbReference type="EMBL" id="MFC7614796.1"/>
    </source>
</evidence>
<dbReference type="PANTHER" id="PTHR35526:SF3">
    <property type="entry name" value="ANTI-SIGMA-F FACTOR RSBW"/>
    <property type="match status" value="1"/>
</dbReference>
<dbReference type="CDD" id="cd16936">
    <property type="entry name" value="HATPase_RsbW-like"/>
    <property type="match status" value="1"/>
</dbReference>
<sequence length="125" mass="13542">MVADIAHFSLDDLPELRDLVTIRASAAGLERDRALDLTLAANEIVTNSICHGGERGTLRVWTDPESVVVEVSDSGHLDSALVGRLAPVPSVRGGRGIWLANQLCDLVQIRSCPKRGTMVRLSMRL</sequence>
<keyword evidence="3" id="KW-0547">Nucleotide-binding</keyword>
<dbReference type="PANTHER" id="PTHR35526">
    <property type="entry name" value="ANTI-SIGMA-F FACTOR RSBW-RELATED"/>
    <property type="match status" value="1"/>
</dbReference>
<protein>
    <submittedName>
        <fullName evidence="3">ATP-binding protein</fullName>
    </submittedName>
</protein>
<dbReference type="GO" id="GO:0005524">
    <property type="term" value="F:ATP binding"/>
    <property type="evidence" value="ECO:0007669"/>
    <property type="project" value="UniProtKB-KW"/>
</dbReference>
<evidence type="ECO:0000313" key="4">
    <source>
        <dbReference type="Proteomes" id="UP001596512"/>
    </source>
</evidence>
<keyword evidence="1" id="KW-0418">Kinase</keyword>
<keyword evidence="1" id="KW-0723">Serine/threonine-protein kinase</keyword>
<evidence type="ECO:0000259" key="2">
    <source>
        <dbReference type="Pfam" id="PF13581"/>
    </source>
</evidence>
<evidence type="ECO:0000256" key="1">
    <source>
        <dbReference type="ARBA" id="ARBA00022527"/>
    </source>
</evidence>
<gene>
    <name evidence="3" type="ORF">ACFQV2_15990</name>
</gene>
<dbReference type="Proteomes" id="UP001596512">
    <property type="component" value="Unassembled WGS sequence"/>
</dbReference>
<feature type="domain" description="Histidine kinase/HSP90-like ATPase" evidence="2">
    <location>
        <begin position="10"/>
        <end position="122"/>
    </location>
</feature>
<keyword evidence="1" id="KW-0808">Transferase</keyword>
<dbReference type="InterPro" id="IPR036890">
    <property type="entry name" value="HATPase_C_sf"/>
</dbReference>
<keyword evidence="3" id="KW-0067">ATP-binding</keyword>
<keyword evidence="4" id="KW-1185">Reference proteome</keyword>
<dbReference type="Gene3D" id="3.30.565.10">
    <property type="entry name" value="Histidine kinase-like ATPase, C-terminal domain"/>
    <property type="match status" value="1"/>
</dbReference>
<reference evidence="4" key="1">
    <citation type="journal article" date="2019" name="Int. J. Syst. Evol. Microbiol.">
        <title>The Global Catalogue of Microorganisms (GCM) 10K type strain sequencing project: providing services to taxonomists for standard genome sequencing and annotation.</title>
        <authorList>
            <consortium name="The Broad Institute Genomics Platform"/>
            <consortium name="The Broad Institute Genome Sequencing Center for Infectious Disease"/>
            <person name="Wu L."/>
            <person name="Ma J."/>
        </authorList>
    </citation>
    <scope>NUCLEOTIDE SEQUENCE [LARGE SCALE GENOMIC DNA]</scope>
    <source>
        <strain evidence="4">JCM 17695</strain>
    </source>
</reference>
<accession>A0ABW2TPS6</accession>
<dbReference type="EMBL" id="JBHTEY010000004">
    <property type="protein sequence ID" value="MFC7614796.1"/>
    <property type="molecule type" value="Genomic_DNA"/>
</dbReference>
<name>A0ABW2TPS6_9PSEU</name>
<dbReference type="InterPro" id="IPR050267">
    <property type="entry name" value="Anti-sigma-factor_SerPK"/>
</dbReference>
<dbReference type="SUPFAM" id="SSF55874">
    <property type="entry name" value="ATPase domain of HSP90 chaperone/DNA topoisomerase II/histidine kinase"/>
    <property type="match status" value="1"/>
</dbReference>
<organism evidence="3 4">
    <name type="scientific">Actinokineospora soli</name>
    <dbReference type="NCBI Taxonomy" id="1048753"/>
    <lineage>
        <taxon>Bacteria</taxon>
        <taxon>Bacillati</taxon>
        <taxon>Actinomycetota</taxon>
        <taxon>Actinomycetes</taxon>
        <taxon>Pseudonocardiales</taxon>
        <taxon>Pseudonocardiaceae</taxon>
        <taxon>Actinokineospora</taxon>
    </lineage>
</organism>
<proteinExistence type="predicted"/>
<comment type="caution">
    <text evidence="3">The sequence shown here is derived from an EMBL/GenBank/DDBJ whole genome shotgun (WGS) entry which is preliminary data.</text>
</comment>